<protein>
    <submittedName>
        <fullName evidence="2">Uncharacterized protein</fullName>
    </submittedName>
</protein>
<sequence>MKEDPNDESRFLMENPTRSDFFIVMSILAVLIGEQGGDSCGISGSDEEAQRPPEESEVLHGNQQPIPTSACSSFVGLWINLAMSQSLFIVTNTRLSAAAVRFIIENR</sequence>
<feature type="region of interest" description="Disordered" evidence="1">
    <location>
        <begin position="39"/>
        <end position="64"/>
    </location>
</feature>
<reference evidence="2" key="1">
    <citation type="submission" date="2020-08" db="EMBL/GenBank/DDBJ databases">
        <title>Functional genomics of gut bacteria from endangered species of beetles.</title>
        <authorList>
            <person name="Carlos-Shanley C."/>
        </authorList>
    </citation>
    <scope>NUCLEOTIDE SEQUENCE [LARGE SCALE GENOMIC DNA]</scope>
    <source>
        <strain evidence="2">S00060</strain>
    </source>
</reference>
<accession>A0A7W3NAL0</accession>
<organism evidence="2 3">
    <name type="scientific">Priestia aryabhattai</name>
    <name type="common">Bacillus aryabhattai</name>
    <dbReference type="NCBI Taxonomy" id="412384"/>
    <lineage>
        <taxon>Bacteria</taxon>
        <taxon>Bacillati</taxon>
        <taxon>Bacillota</taxon>
        <taxon>Bacilli</taxon>
        <taxon>Bacillales</taxon>
        <taxon>Bacillaceae</taxon>
        <taxon>Priestia</taxon>
    </lineage>
</organism>
<evidence type="ECO:0000313" key="2">
    <source>
        <dbReference type="EMBL" id="MBA9039465.1"/>
    </source>
</evidence>
<dbReference type="Proteomes" id="UP000543174">
    <property type="component" value="Unassembled WGS sequence"/>
</dbReference>
<keyword evidence="3" id="KW-1185">Reference proteome</keyword>
<feature type="compositionally biased region" description="Basic and acidic residues" evidence="1">
    <location>
        <begin position="48"/>
        <end position="58"/>
    </location>
</feature>
<name>A0A7W3NAL0_PRIAR</name>
<evidence type="ECO:0000313" key="3">
    <source>
        <dbReference type="Proteomes" id="UP000543174"/>
    </source>
</evidence>
<dbReference type="AlphaFoldDB" id="A0A7W3NAL0"/>
<evidence type="ECO:0000256" key="1">
    <source>
        <dbReference type="SAM" id="MobiDB-lite"/>
    </source>
</evidence>
<gene>
    <name evidence="2" type="ORF">HNP21_002572</name>
</gene>
<dbReference type="EMBL" id="JACJHT010000002">
    <property type="protein sequence ID" value="MBA9039465.1"/>
    <property type="molecule type" value="Genomic_DNA"/>
</dbReference>
<proteinExistence type="predicted"/>
<comment type="caution">
    <text evidence="2">The sequence shown here is derived from an EMBL/GenBank/DDBJ whole genome shotgun (WGS) entry which is preliminary data.</text>
</comment>